<keyword evidence="1" id="KW-0496">Mitochondrion</keyword>
<organism evidence="1">
    <name type="scientific">Picea glauca</name>
    <name type="common">White spruce</name>
    <name type="synonym">Pinus glauca</name>
    <dbReference type="NCBI Taxonomy" id="3330"/>
    <lineage>
        <taxon>Eukaryota</taxon>
        <taxon>Viridiplantae</taxon>
        <taxon>Streptophyta</taxon>
        <taxon>Embryophyta</taxon>
        <taxon>Tracheophyta</taxon>
        <taxon>Spermatophyta</taxon>
        <taxon>Pinopsida</taxon>
        <taxon>Pinidae</taxon>
        <taxon>Conifers I</taxon>
        <taxon>Pinales</taxon>
        <taxon>Pinaceae</taxon>
        <taxon>Picea</taxon>
    </lineage>
</organism>
<accession>A0A124GMX4</accession>
<name>A0A124GMX4_PICGL</name>
<reference evidence="1" key="1">
    <citation type="journal article" date="2015" name="Genome Biol. Evol.">
        <title>Organellar Genomes of White Spruce (Picea glauca): Assembly and Annotation.</title>
        <authorList>
            <person name="Jackman S.D."/>
            <person name="Warren R.L."/>
            <person name="Gibb E.A."/>
            <person name="Vandervalk B.P."/>
            <person name="Mohamadi H."/>
            <person name="Chu J."/>
            <person name="Raymond A."/>
            <person name="Pleasance S."/>
            <person name="Coope R."/>
            <person name="Wildung M.R."/>
            <person name="Ritland C.E."/>
            <person name="Bousquet J."/>
            <person name="Jones S.J."/>
            <person name="Bohlmann J."/>
            <person name="Birol I."/>
        </authorList>
    </citation>
    <scope>NUCLEOTIDE SEQUENCE [LARGE SCALE GENOMIC DNA]</scope>
    <source>
        <tissue evidence="1">Flushing bud</tissue>
    </source>
</reference>
<comment type="caution">
    <text evidence="1">The sequence shown here is derived from an EMBL/GenBank/DDBJ whole genome shotgun (WGS) entry which is preliminary data.</text>
</comment>
<gene>
    <name evidence="1" type="ORF">ABT39_MTgene6005</name>
</gene>
<evidence type="ECO:0000313" key="1">
    <source>
        <dbReference type="EMBL" id="KUM47001.1"/>
    </source>
</evidence>
<dbReference type="AlphaFoldDB" id="A0A124GMX4"/>
<sequence length="39" mass="4664">MDSTIGRKYPFLTSFPGTTCMHYRNYLLNRERGSPRKIR</sequence>
<dbReference type="EMBL" id="LKAM01000008">
    <property type="protein sequence ID" value="KUM47001.1"/>
    <property type="molecule type" value="Genomic_DNA"/>
</dbReference>
<proteinExistence type="predicted"/>
<geneLocation type="mitochondrion" evidence="1"/>
<protein>
    <submittedName>
        <fullName evidence="1">Uncharacterized protein</fullName>
    </submittedName>
</protein>